<dbReference type="Pfam" id="PF03466">
    <property type="entry name" value="LysR_substrate"/>
    <property type="match status" value="1"/>
</dbReference>
<dbReference type="Gene3D" id="3.40.190.290">
    <property type="match status" value="1"/>
</dbReference>
<dbReference type="GO" id="GO:0003700">
    <property type="term" value="F:DNA-binding transcription factor activity"/>
    <property type="evidence" value="ECO:0007669"/>
    <property type="project" value="InterPro"/>
</dbReference>
<protein>
    <submittedName>
        <fullName evidence="6">LysR family transcriptional regulator</fullName>
    </submittedName>
</protein>
<reference evidence="6 7" key="1">
    <citation type="submission" date="2019-01" db="EMBL/GenBank/DDBJ databases">
        <authorList>
            <person name="Chen W.-M."/>
        </authorList>
    </citation>
    <scope>NUCLEOTIDE SEQUENCE [LARGE SCALE GENOMIC DNA]</scope>
    <source>
        <strain evidence="6 7">ICH-3</strain>
    </source>
</reference>
<dbReference type="Pfam" id="PF00126">
    <property type="entry name" value="HTH_1"/>
    <property type="match status" value="1"/>
</dbReference>
<dbReference type="Gene3D" id="1.10.10.10">
    <property type="entry name" value="Winged helix-like DNA-binding domain superfamily/Winged helix DNA-binding domain"/>
    <property type="match status" value="1"/>
</dbReference>
<evidence type="ECO:0000259" key="5">
    <source>
        <dbReference type="PROSITE" id="PS50931"/>
    </source>
</evidence>
<sequence length="298" mass="31979">MDLSTLATFVKVVQTGSFTRAADALQTHKARVSRSVSALERELGVRLLARSTRALSLTEAGREFFERSVGILAAVDEARGAMQQVQGEPRGTLRLTCGVEFGLIAVSGWIRAYLQRHPQVQVDADFTARVVDLVHEGFDLAVRLGPLADSSLAARRLGTLHYALYAAPAYLRRRGTPRRPDDLAAHDTLAFAGTSRRAQWTLSDGAQTHRVDLQPRLHAGNTFAVRDAAEAGLGVALLPCLVAADAVQAGRLKPVLGRWAPPPVPVHAVFPSARFLAPKVRAFVDLAAAVFAGESLPG</sequence>
<dbReference type="GO" id="GO:0006351">
    <property type="term" value="P:DNA-templated transcription"/>
    <property type="evidence" value="ECO:0007669"/>
    <property type="project" value="TreeGrafter"/>
</dbReference>
<evidence type="ECO:0000313" key="6">
    <source>
        <dbReference type="EMBL" id="RVT50918.1"/>
    </source>
</evidence>
<dbReference type="InterPro" id="IPR000847">
    <property type="entry name" value="LysR_HTH_N"/>
</dbReference>
<dbReference type="SUPFAM" id="SSF46785">
    <property type="entry name" value="Winged helix' DNA-binding domain"/>
    <property type="match status" value="1"/>
</dbReference>
<keyword evidence="2" id="KW-0805">Transcription regulation</keyword>
<evidence type="ECO:0000256" key="4">
    <source>
        <dbReference type="ARBA" id="ARBA00023163"/>
    </source>
</evidence>
<keyword evidence="3" id="KW-0238">DNA-binding</keyword>
<keyword evidence="4" id="KW-0804">Transcription</keyword>
<name>A0A437JUL3_9BURK</name>
<evidence type="ECO:0000256" key="3">
    <source>
        <dbReference type="ARBA" id="ARBA00023125"/>
    </source>
</evidence>
<dbReference type="InterPro" id="IPR005119">
    <property type="entry name" value="LysR_subst-bd"/>
</dbReference>
<dbReference type="FunFam" id="1.10.10.10:FF:000001">
    <property type="entry name" value="LysR family transcriptional regulator"/>
    <property type="match status" value="1"/>
</dbReference>
<evidence type="ECO:0000256" key="2">
    <source>
        <dbReference type="ARBA" id="ARBA00023015"/>
    </source>
</evidence>
<dbReference type="GO" id="GO:0043565">
    <property type="term" value="F:sequence-specific DNA binding"/>
    <property type="evidence" value="ECO:0007669"/>
    <property type="project" value="TreeGrafter"/>
</dbReference>
<dbReference type="InterPro" id="IPR036390">
    <property type="entry name" value="WH_DNA-bd_sf"/>
</dbReference>
<comment type="caution">
    <text evidence="6">The sequence shown here is derived from an EMBL/GenBank/DDBJ whole genome shotgun (WGS) entry which is preliminary data.</text>
</comment>
<feature type="domain" description="HTH lysR-type" evidence="5">
    <location>
        <begin position="1"/>
        <end position="58"/>
    </location>
</feature>
<dbReference type="OrthoDB" id="8928056at2"/>
<organism evidence="6 7">
    <name type="scientific">Rubrivivax albus</name>
    <dbReference type="NCBI Taxonomy" id="2499835"/>
    <lineage>
        <taxon>Bacteria</taxon>
        <taxon>Pseudomonadati</taxon>
        <taxon>Pseudomonadota</taxon>
        <taxon>Betaproteobacteria</taxon>
        <taxon>Burkholderiales</taxon>
        <taxon>Sphaerotilaceae</taxon>
        <taxon>Rubrivivax</taxon>
    </lineage>
</organism>
<gene>
    <name evidence="6" type="ORF">ENE75_14040</name>
</gene>
<dbReference type="EMBL" id="SACT01000004">
    <property type="protein sequence ID" value="RVT50918.1"/>
    <property type="molecule type" value="Genomic_DNA"/>
</dbReference>
<evidence type="ECO:0000313" key="7">
    <source>
        <dbReference type="Proteomes" id="UP000288178"/>
    </source>
</evidence>
<evidence type="ECO:0000256" key="1">
    <source>
        <dbReference type="ARBA" id="ARBA00009437"/>
    </source>
</evidence>
<dbReference type="InterPro" id="IPR058163">
    <property type="entry name" value="LysR-type_TF_proteobact-type"/>
</dbReference>
<dbReference type="PANTHER" id="PTHR30537">
    <property type="entry name" value="HTH-TYPE TRANSCRIPTIONAL REGULATOR"/>
    <property type="match status" value="1"/>
</dbReference>
<dbReference type="PANTHER" id="PTHR30537:SF5">
    <property type="entry name" value="HTH-TYPE TRANSCRIPTIONAL ACTIVATOR TTDR-RELATED"/>
    <property type="match status" value="1"/>
</dbReference>
<dbReference type="PROSITE" id="PS50931">
    <property type="entry name" value="HTH_LYSR"/>
    <property type="match status" value="1"/>
</dbReference>
<dbReference type="Proteomes" id="UP000288178">
    <property type="component" value="Unassembled WGS sequence"/>
</dbReference>
<dbReference type="RefSeq" id="WP_128198944.1">
    <property type="nucleotide sequence ID" value="NZ_SACT01000004.1"/>
</dbReference>
<comment type="similarity">
    <text evidence="1">Belongs to the LysR transcriptional regulatory family.</text>
</comment>
<accession>A0A437JUL3</accession>
<dbReference type="AlphaFoldDB" id="A0A437JUL3"/>
<dbReference type="CDD" id="cd08422">
    <property type="entry name" value="PBP2_CrgA_like"/>
    <property type="match status" value="1"/>
</dbReference>
<keyword evidence="7" id="KW-1185">Reference proteome</keyword>
<proteinExistence type="inferred from homology"/>
<dbReference type="SUPFAM" id="SSF53850">
    <property type="entry name" value="Periplasmic binding protein-like II"/>
    <property type="match status" value="1"/>
</dbReference>
<dbReference type="InterPro" id="IPR036388">
    <property type="entry name" value="WH-like_DNA-bd_sf"/>
</dbReference>